<keyword evidence="2" id="KW-1185">Reference proteome</keyword>
<name>A0A1E7ETK8_9STRA</name>
<sequence length="172" mass="20026">MTKTKTLKVIFLDIDGVLLPFPNENPDSDELFPASTLRSLQCLLKETEGAKLVLSSTWRVRKDYIQDIVTCMQSFGIDLGEEGTFFDITDPNMHSERQWEIHDWLSNQKQNNNKYEKIVWLALDDEHLIDGEVNENYRDIFQGHVIRTESHIGLTMNDVRDAVKLWKLQLSE</sequence>
<dbReference type="OrthoDB" id="410307at2759"/>
<proteinExistence type="predicted"/>
<protein>
    <recommendedName>
        <fullName evidence="3">FCP1 homology domain-containing protein</fullName>
    </recommendedName>
</protein>
<gene>
    <name evidence="1" type="ORF">FRACYDRAFT_195054</name>
</gene>
<evidence type="ECO:0008006" key="3">
    <source>
        <dbReference type="Google" id="ProtNLM"/>
    </source>
</evidence>
<dbReference type="AlphaFoldDB" id="A0A1E7ETK8"/>
<dbReference type="InParanoid" id="A0A1E7ETK8"/>
<dbReference type="Proteomes" id="UP000095751">
    <property type="component" value="Unassembled WGS sequence"/>
</dbReference>
<organism evidence="1 2">
    <name type="scientific">Fragilariopsis cylindrus CCMP1102</name>
    <dbReference type="NCBI Taxonomy" id="635003"/>
    <lineage>
        <taxon>Eukaryota</taxon>
        <taxon>Sar</taxon>
        <taxon>Stramenopiles</taxon>
        <taxon>Ochrophyta</taxon>
        <taxon>Bacillariophyta</taxon>
        <taxon>Bacillariophyceae</taxon>
        <taxon>Bacillariophycidae</taxon>
        <taxon>Bacillariales</taxon>
        <taxon>Bacillariaceae</taxon>
        <taxon>Fragilariopsis</taxon>
    </lineage>
</organism>
<accession>A0A1E7ETK8</accession>
<dbReference type="Pfam" id="PF18143">
    <property type="entry name" value="HAD_SAK_2"/>
    <property type="match status" value="1"/>
</dbReference>
<dbReference type="EMBL" id="KV784375">
    <property type="protein sequence ID" value="OEU09360.1"/>
    <property type="molecule type" value="Genomic_DNA"/>
</dbReference>
<evidence type="ECO:0000313" key="2">
    <source>
        <dbReference type="Proteomes" id="UP000095751"/>
    </source>
</evidence>
<dbReference type="KEGG" id="fcy:FRACYDRAFT_195054"/>
<evidence type="ECO:0000313" key="1">
    <source>
        <dbReference type="EMBL" id="OEU09360.1"/>
    </source>
</evidence>
<reference evidence="1 2" key="1">
    <citation type="submission" date="2016-09" db="EMBL/GenBank/DDBJ databases">
        <title>Extensive genetic diversity and differential bi-allelic expression allows diatom success in the polar Southern Ocean.</title>
        <authorList>
            <consortium name="DOE Joint Genome Institute"/>
            <person name="Mock T."/>
            <person name="Otillar R.P."/>
            <person name="Strauss J."/>
            <person name="Dupont C."/>
            <person name="Frickenhaus S."/>
            <person name="Maumus F."/>
            <person name="Mcmullan M."/>
            <person name="Sanges R."/>
            <person name="Schmutz J."/>
            <person name="Toseland A."/>
            <person name="Valas R."/>
            <person name="Veluchamy A."/>
            <person name="Ward B.J."/>
            <person name="Allen A."/>
            <person name="Barry K."/>
            <person name="Falciatore A."/>
            <person name="Ferrante M."/>
            <person name="Fortunato A.E."/>
            <person name="Gloeckner G."/>
            <person name="Gruber A."/>
            <person name="Hipkin R."/>
            <person name="Janech M."/>
            <person name="Kroth P."/>
            <person name="Leese F."/>
            <person name="Lindquist E."/>
            <person name="Lyon B.R."/>
            <person name="Martin J."/>
            <person name="Mayer C."/>
            <person name="Parker M."/>
            <person name="Quesneville H."/>
            <person name="Raymond J."/>
            <person name="Uhlig C."/>
            <person name="Valentin K.U."/>
            <person name="Worden A.Z."/>
            <person name="Armbrust E.V."/>
            <person name="Bowler C."/>
            <person name="Green B."/>
            <person name="Moulton V."/>
            <person name="Van Oosterhout C."/>
            <person name="Grigoriev I."/>
        </authorList>
    </citation>
    <scope>NUCLEOTIDE SEQUENCE [LARGE SCALE GENOMIC DNA]</scope>
    <source>
        <strain evidence="1 2">CCMP1102</strain>
    </source>
</reference>